<evidence type="ECO:0000256" key="3">
    <source>
        <dbReference type="ARBA" id="ARBA00022490"/>
    </source>
</evidence>
<proteinExistence type="predicted"/>
<evidence type="ECO:0000256" key="4">
    <source>
        <dbReference type="ARBA" id="ARBA00022801"/>
    </source>
</evidence>
<evidence type="ECO:0000256" key="2">
    <source>
        <dbReference type="ARBA" id="ARBA00011738"/>
    </source>
</evidence>
<dbReference type="InterPro" id="IPR023509">
    <property type="entry name" value="DTD-like_sf"/>
</dbReference>
<comment type="subunit">
    <text evidence="2">Homodimer.</text>
</comment>
<gene>
    <name evidence="5" type="ORF">ABL78_4198</name>
</gene>
<dbReference type="Gene3D" id="3.50.80.10">
    <property type="entry name" value="D-tyrosyl-tRNA(Tyr) deacylase"/>
    <property type="match status" value="1"/>
</dbReference>
<dbReference type="OMA" id="QQCLHAK"/>
<evidence type="ECO:0000313" key="6">
    <source>
        <dbReference type="Proteomes" id="UP000038009"/>
    </source>
</evidence>
<dbReference type="AlphaFoldDB" id="A0A0N1IKW6"/>
<protein>
    <recommendedName>
        <fullName evidence="7">D-Tyr-tRNA(Tyr) deacylase</fullName>
    </recommendedName>
</protein>
<evidence type="ECO:0000313" key="5">
    <source>
        <dbReference type="EMBL" id="KPI86728.1"/>
    </source>
</evidence>
<dbReference type="GO" id="GO:0005737">
    <property type="term" value="C:cytoplasm"/>
    <property type="evidence" value="ECO:0007669"/>
    <property type="project" value="UniProtKB-SubCell"/>
</dbReference>
<name>A0A0N1IKW6_LEPSE</name>
<dbReference type="VEuPathDB" id="TriTrypDB:Lsey_0118_0110"/>
<dbReference type="PANTHER" id="PTHR10472">
    <property type="entry name" value="D-TYROSYL-TRNA TYR DEACYLASE"/>
    <property type="match status" value="1"/>
</dbReference>
<evidence type="ECO:0000256" key="1">
    <source>
        <dbReference type="ARBA" id="ARBA00004496"/>
    </source>
</evidence>
<dbReference type="EMBL" id="LJSK01000118">
    <property type="protein sequence ID" value="KPI86728.1"/>
    <property type="molecule type" value="Genomic_DNA"/>
</dbReference>
<accession>A0A0N1IKW6</accession>
<dbReference type="Proteomes" id="UP000038009">
    <property type="component" value="Unassembled WGS sequence"/>
</dbReference>
<dbReference type="SUPFAM" id="SSF69500">
    <property type="entry name" value="DTD-like"/>
    <property type="match status" value="1"/>
</dbReference>
<dbReference type="InterPro" id="IPR003732">
    <property type="entry name" value="Daa-tRNA_deacyls_DTD"/>
</dbReference>
<organism evidence="5 6">
    <name type="scientific">Leptomonas seymouri</name>
    <dbReference type="NCBI Taxonomy" id="5684"/>
    <lineage>
        <taxon>Eukaryota</taxon>
        <taxon>Discoba</taxon>
        <taxon>Euglenozoa</taxon>
        <taxon>Kinetoplastea</taxon>
        <taxon>Metakinetoplastina</taxon>
        <taxon>Trypanosomatida</taxon>
        <taxon>Trypanosomatidae</taxon>
        <taxon>Leishmaniinae</taxon>
        <taxon>Leptomonas</taxon>
    </lineage>
</organism>
<dbReference type="OrthoDB" id="275783at2759"/>
<sequence length="186" mass="20931">MVIRMVLQAMDQAHLLVDNDEKYVRAGRGAMIYIAFLSNESNETISDDALRRGVDAVLRTKIFTHFSPERMITRPQSLEECPDMDILIVPQASLGGKVKGNSIQFHQLVPKDVGAALYDRFCHFIRVARGVDETRVDANGAPTEEKDAPKSEGWIKYDHRVISGTFGNRQGLRFESEGPFTHILEI</sequence>
<keyword evidence="6" id="KW-1185">Reference proteome</keyword>
<comment type="subcellular location">
    <subcellularLocation>
        <location evidence="1">Cytoplasm</location>
    </subcellularLocation>
</comment>
<keyword evidence="3" id="KW-0963">Cytoplasm</keyword>
<dbReference type="GO" id="GO:0051500">
    <property type="term" value="F:D-tyrosyl-tRNA(Tyr) deacylase activity"/>
    <property type="evidence" value="ECO:0007669"/>
    <property type="project" value="TreeGrafter"/>
</dbReference>
<keyword evidence="4" id="KW-0378">Hydrolase</keyword>
<dbReference type="PANTHER" id="PTHR10472:SF1">
    <property type="entry name" value="D-AMINOACYL-TRNA DEACYLASE 2"/>
    <property type="match status" value="1"/>
</dbReference>
<reference evidence="5 6" key="1">
    <citation type="journal article" date="2015" name="PLoS Pathog.">
        <title>Leptomonas seymouri: Adaptations to the Dixenous Life Cycle Analyzed by Genome Sequencing, Transcriptome Profiling and Co-infection with Leishmania donovani.</title>
        <authorList>
            <person name="Kraeva N."/>
            <person name="Butenko A."/>
            <person name="Hlavacova J."/>
            <person name="Kostygov A."/>
            <person name="Myskova J."/>
            <person name="Grybchuk D."/>
            <person name="Lestinova T."/>
            <person name="Votypka J."/>
            <person name="Volf P."/>
            <person name="Opperdoes F."/>
            <person name="Flegontov P."/>
            <person name="Lukes J."/>
            <person name="Yurchenko V."/>
        </authorList>
    </citation>
    <scope>NUCLEOTIDE SEQUENCE [LARGE SCALE GENOMIC DNA]</scope>
    <source>
        <strain evidence="5 6">ATCC 30220</strain>
    </source>
</reference>
<dbReference type="Pfam" id="PF02580">
    <property type="entry name" value="Tyr_Deacylase"/>
    <property type="match status" value="1"/>
</dbReference>
<comment type="caution">
    <text evidence="5">The sequence shown here is derived from an EMBL/GenBank/DDBJ whole genome shotgun (WGS) entry which is preliminary data.</text>
</comment>
<dbReference type="FunFam" id="3.50.80.10:FF:000008">
    <property type="entry name" value="Putative D-tyrosyl-tRNA(Tyr) deacylase 2"/>
    <property type="match status" value="1"/>
</dbReference>
<evidence type="ECO:0008006" key="7">
    <source>
        <dbReference type="Google" id="ProtNLM"/>
    </source>
</evidence>